<feature type="modified residue" description="N6-(pyridoxal phosphate)lysine" evidence="4">
    <location>
        <position position="264"/>
    </location>
</feature>
<evidence type="ECO:0000256" key="1">
    <source>
        <dbReference type="ARBA" id="ARBA00022642"/>
    </source>
</evidence>
<dbReference type="GO" id="GO:0043420">
    <property type="term" value="P:anthranilate metabolic process"/>
    <property type="evidence" value="ECO:0007669"/>
    <property type="project" value="UniProtKB-UniRule"/>
</dbReference>
<dbReference type="OrthoDB" id="5978656at2759"/>
<comment type="pathway">
    <text evidence="4 5">Cofactor biosynthesis; NAD(+) biosynthesis; quinolinate from L-kynurenine: step 2/3.</text>
</comment>
<dbReference type="Proteomes" id="UP000267029">
    <property type="component" value="Unassembled WGS sequence"/>
</dbReference>
<name>A0A0R3U8C5_MESCO</name>
<dbReference type="GO" id="GO:0097053">
    <property type="term" value="P:L-kynurenine catabolic process"/>
    <property type="evidence" value="ECO:0007669"/>
    <property type="project" value="UniProtKB-UniRule"/>
</dbReference>
<feature type="binding site" evidence="4">
    <location>
        <position position="263"/>
    </location>
    <ligand>
        <name>pyridoxal 5'-phosphate</name>
        <dbReference type="ChEBI" id="CHEBI:597326"/>
    </ligand>
</feature>
<reference evidence="8" key="2">
    <citation type="submission" date="2019-11" db="UniProtKB">
        <authorList>
            <consortium name="WormBaseParasite"/>
        </authorList>
    </citation>
    <scope>IDENTIFICATION</scope>
</reference>
<dbReference type="PANTHER" id="PTHR14084">
    <property type="entry name" value="KYNURENINASE"/>
    <property type="match status" value="1"/>
</dbReference>
<dbReference type="PANTHER" id="PTHR14084:SF0">
    <property type="entry name" value="KYNURENINASE"/>
    <property type="match status" value="1"/>
</dbReference>
<feature type="binding site" evidence="4">
    <location>
        <position position="304"/>
    </location>
    <ligand>
        <name>pyridoxal 5'-phosphate</name>
        <dbReference type="ChEBI" id="CHEBI:597326"/>
    </ligand>
</feature>
<comment type="subunit">
    <text evidence="4 5">Homodimer.</text>
</comment>
<dbReference type="UniPathway" id="UPA00334">
    <property type="reaction ID" value="UER00455"/>
</dbReference>
<evidence type="ECO:0000256" key="4">
    <source>
        <dbReference type="HAMAP-Rule" id="MF_03017"/>
    </source>
</evidence>
<comment type="subcellular location">
    <subcellularLocation>
        <location evidence="4 5">Cytoplasm</location>
    </subcellularLocation>
</comment>
<dbReference type="GO" id="GO:0030429">
    <property type="term" value="F:kynureninase activity"/>
    <property type="evidence" value="ECO:0007669"/>
    <property type="project" value="UniProtKB-UniRule"/>
</dbReference>
<dbReference type="EC" id="3.7.1.3" evidence="4 5"/>
<dbReference type="WBParaSite" id="MCU_010285-RA">
    <property type="protein sequence ID" value="MCU_010285-RA"/>
    <property type="gene ID" value="MCU_010285"/>
</dbReference>
<dbReference type="InterPro" id="IPR015422">
    <property type="entry name" value="PyrdxlP-dep_Trfase_small"/>
</dbReference>
<dbReference type="NCBIfam" id="TIGR01814">
    <property type="entry name" value="kynureninase"/>
    <property type="match status" value="1"/>
</dbReference>
<keyword evidence="2 4" id="KW-0378">Hydrolase</keyword>
<comment type="catalytic activity">
    <reaction evidence="4 5">
        <text>L-kynurenine + H2O = anthranilate + L-alanine + H(+)</text>
        <dbReference type="Rhea" id="RHEA:16813"/>
        <dbReference type="ChEBI" id="CHEBI:15377"/>
        <dbReference type="ChEBI" id="CHEBI:15378"/>
        <dbReference type="ChEBI" id="CHEBI:16567"/>
        <dbReference type="ChEBI" id="CHEBI:57959"/>
        <dbReference type="ChEBI" id="CHEBI:57972"/>
        <dbReference type="EC" id="3.7.1.3"/>
    </reaction>
</comment>
<protein>
    <recommendedName>
        <fullName evidence="4 5">Kynureninase</fullName>
        <ecNumber evidence="4 5">3.7.1.3</ecNumber>
    </recommendedName>
    <alternativeName>
        <fullName evidence="4">L-kynurenine hydrolase</fullName>
    </alternativeName>
</protein>
<dbReference type="InterPro" id="IPR015421">
    <property type="entry name" value="PyrdxlP-dep_Trfase_major"/>
</dbReference>
<gene>
    <name evidence="6" type="ORF">MCOS_LOCUS3122</name>
</gene>
<organism evidence="6 7">
    <name type="scientific">Mesocestoides corti</name>
    <name type="common">Flatworm</name>
    <dbReference type="NCBI Taxonomy" id="53468"/>
    <lineage>
        <taxon>Eukaryota</taxon>
        <taxon>Metazoa</taxon>
        <taxon>Spiralia</taxon>
        <taxon>Lophotrochozoa</taxon>
        <taxon>Platyhelminthes</taxon>
        <taxon>Cestoda</taxon>
        <taxon>Eucestoda</taxon>
        <taxon>Cyclophyllidea</taxon>
        <taxon>Mesocestoididae</taxon>
        <taxon>Mesocestoides</taxon>
    </lineage>
</organism>
<dbReference type="STRING" id="53468.A0A0R3U8C5"/>
<dbReference type="Pfam" id="PF22580">
    <property type="entry name" value="KYNU_C"/>
    <property type="match status" value="1"/>
</dbReference>
<dbReference type="UniPathway" id="UPA00253">
    <property type="reaction ID" value="UER00329"/>
</dbReference>
<dbReference type="Gene3D" id="3.40.640.10">
    <property type="entry name" value="Type I PLP-dependent aspartate aminotransferase-like (Major domain)"/>
    <property type="match status" value="1"/>
</dbReference>
<dbReference type="InterPro" id="IPR010111">
    <property type="entry name" value="Kynureninase"/>
</dbReference>
<proteinExistence type="inferred from homology"/>
<dbReference type="GO" id="GO:0005737">
    <property type="term" value="C:cytoplasm"/>
    <property type="evidence" value="ECO:0007669"/>
    <property type="project" value="UniProtKB-SubCell"/>
</dbReference>
<reference evidence="6 7" key="1">
    <citation type="submission" date="2018-10" db="EMBL/GenBank/DDBJ databases">
        <authorList>
            <consortium name="Pathogen Informatics"/>
        </authorList>
    </citation>
    <scope>NUCLEOTIDE SEQUENCE [LARGE SCALE GENOMIC DNA]</scope>
</reference>
<dbReference type="EMBL" id="UXSR01000636">
    <property type="protein sequence ID" value="VDD77119.1"/>
    <property type="molecule type" value="Genomic_DNA"/>
</dbReference>
<dbReference type="GO" id="GO:0030170">
    <property type="term" value="F:pyridoxal phosphate binding"/>
    <property type="evidence" value="ECO:0007669"/>
    <property type="project" value="UniProtKB-UniRule"/>
</dbReference>
<dbReference type="Gene3D" id="3.90.1150.10">
    <property type="entry name" value="Aspartate Aminotransferase, domain 1"/>
    <property type="match status" value="1"/>
</dbReference>
<keyword evidence="7" id="KW-1185">Reference proteome</keyword>
<comment type="similarity">
    <text evidence="4 5">Belongs to the kynureninase family.</text>
</comment>
<dbReference type="PIRSF" id="PIRSF038800">
    <property type="entry name" value="KYNU"/>
    <property type="match status" value="1"/>
</dbReference>
<dbReference type="GO" id="GO:0019441">
    <property type="term" value="P:L-tryptophan catabolic process to kynurenine"/>
    <property type="evidence" value="ECO:0007669"/>
    <property type="project" value="TreeGrafter"/>
</dbReference>
<evidence type="ECO:0000313" key="8">
    <source>
        <dbReference type="WBParaSite" id="MCU_010285-RA"/>
    </source>
</evidence>
<keyword evidence="1 4" id="KW-0662">Pyridine nucleotide biosynthesis</keyword>
<feature type="binding site" evidence="4">
    <location>
        <begin position="153"/>
        <end position="156"/>
    </location>
    <ligand>
        <name>pyridoxal 5'-phosphate</name>
        <dbReference type="ChEBI" id="CHEBI:597326"/>
    </ligand>
</feature>
<comment type="catalytic activity">
    <reaction evidence="5">
        <text>3-hydroxy-L-kynurenine + H2O = 3-hydroxyanthranilate + L-alanine + H(+)</text>
        <dbReference type="Rhea" id="RHEA:25143"/>
        <dbReference type="ChEBI" id="CHEBI:15377"/>
        <dbReference type="ChEBI" id="CHEBI:15378"/>
        <dbReference type="ChEBI" id="CHEBI:36559"/>
        <dbReference type="ChEBI" id="CHEBI:57972"/>
        <dbReference type="ChEBI" id="CHEBI:58125"/>
        <dbReference type="EC" id="3.7.1.3"/>
    </reaction>
</comment>
<dbReference type="InterPro" id="IPR015424">
    <property type="entry name" value="PyrdxlP-dep_Trfase"/>
</dbReference>
<evidence type="ECO:0000256" key="3">
    <source>
        <dbReference type="ARBA" id="ARBA00022898"/>
    </source>
</evidence>
<feature type="binding site" evidence="4">
    <location>
        <position position="238"/>
    </location>
    <ligand>
        <name>pyridoxal 5'-phosphate</name>
        <dbReference type="ChEBI" id="CHEBI:597326"/>
    </ligand>
</feature>
<evidence type="ECO:0000313" key="7">
    <source>
        <dbReference type="Proteomes" id="UP000267029"/>
    </source>
</evidence>
<dbReference type="SUPFAM" id="SSF53383">
    <property type="entry name" value="PLP-dependent transferases"/>
    <property type="match status" value="1"/>
</dbReference>
<dbReference type="HAMAP" id="MF_01970">
    <property type="entry name" value="Kynureninase"/>
    <property type="match status" value="1"/>
</dbReference>
<evidence type="ECO:0000256" key="2">
    <source>
        <dbReference type="ARBA" id="ARBA00022801"/>
    </source>
</evidence>
<sequence length="462" mass="51004">MESLEALASALDGSDPLKEFRQRFILPTLKALKGPVGETNGHTEEANNGDIDSGVIYLCTNSLGLPPKATGENLAKVLDAWGSLGVLSHTKGISPTEISDIRPKQLLAEFLVGAKFEEVAVMESLTANIHTLVSSFFVPKGKKSRILIEKNSFPSDYYAIESQLYVKGVDKSALIELDLRPNGKYLSTEEIVEEIKRHGEVLAFVWLPGVQYLTGQMLDIRRITAAVHEYCDCPIGWDLAHAVGNVPLSLHDWKVDCATWCGYKYLCGSPGGYSAIFVHEKHHLKAGSHVPTDKHAYGPSMSGWWGHRYSTRFQMTNKMETEAGADAYRRSCPSMLLNSALTSALEVFAEAGGMKPIREKSIKLTNFLENLLTNGPYALPPDSLEIITPADPDSRGSQLSLKINVDVDKLYRRLIDRGVVCDTRKPCYVRVAPFALYTSFTDVLKAAKIIHEEVNDLIDDNC</sequence>
<comment type="function">
    <text evidence="4 5">Catalyzes the cleavage of L-kynurenine (L-Kyn) and L-3-hydroxykynurenine (L-3OHKyn) into anthranilic acid (AA) and 3-hydroxyanthranilic acid (3-OHAA), respectively.</text>
</comment>
<evidence type="ECO:0000313" key="6">
    <source>
        <dbReference type="EMBL" id="VDD77119.1"/>
    </source>
</evidence>
<comment type="cofactor">
    <cofactor evidence="4 5">
        <name>pyridoxal 5'-phosphate</name>
        <dbReference type="ChEBI" id="CHEBI:597326"/>
    </cofactor>
</comment>
<feature type="binding site" evidence="4">
    <location>
        <position position="241"/>
    </location>
    <ligand>
        <name>pyridoxal 5'-phosphate</name>
        <dbReference type="ChEBI" id="CHEBI:597326"/>
    </ligand>
</feature>
<accession>A0A0R3U8C5</accession>
<dbReference type="GO" id="GO:0034354">
    <property type="term" value="P:'de novo' NAD+ biosynthetic process from L-tryptophan"/>
    <property type="evidence" value="ECO:0007669"/>
    <property type="project" value="UniProtKB-UniRule"/>
</dbReference>
<comment type="caution">
    <text evidence="4">Lacks conserved residue(s) required for the propagation of feature annotation.</text>
</comment>
<dbReference type="AlphaFoldDB" id="A0A0R3U8C5"/>
<feature type="binding site" evidence="4">
    <location>
        <position position="126"/>
    </location>
    <ligand>
        <name>pyridoxal 5'-phosphate</name>
        <dbReference type="ChEBI" id="CHEBI:597326"/>
    </ligand>
</feature>
<keyword evidence="3 4" id="KW-0663">Pyridoxal phosphate</keyword>
<comment type="pathway">
    <text evidence="4 5">Amino-acid degradation; L-kynurenine degradation; L-alanine and anthranilate from L-kynurenine: step 1/1.</text>
</comment>
<evidence type="ECO:0000256" key="5">
    <source>
        <dbReference type="PIRNR" id="PIRNR038800"/>
    </source>
</evidence>
<keyword evidence="4 5" id="KW-0963">Cytoplasm</keyword>
<feature type="binding site" evidence="4">
    <location>
        <position position="125"/>
    </location>
    <ligand>
        <name>pyridoxal 5'-phosphate</name>
        <dbReference type="ChEBI" id="CHEBI:597326"/>
    </ligand>
</feature>
<dbReference type="GO" id="GO:0019805">
    <property type="term" value="P:quinolinate biosynthetic process"/>
    <property type="evidence" value="ECO:0007669"/>
    <property type="project" value="UniProtKB-UniRule"/>
</dbReference>